<keyword evidence="5" id="KW-1185">Reference proteome</keyword>
<dbReference type="Gene3D" id="1.25.40.10">
    <property type="entry name" value="Tetratricopeptide repeat domain"/>
    <property type="match status" value="1"/>
</dbReference>
<dbReference type="InterPro" id="IPR019734">
    <property type="entry name" value="TPR_rpt"/>
</dbReference>
<accession>A0A4R6QBZ8</accession>
<keyword evidence="1" id="KW-0802">TPR repeat</keyword>
<dbReference type="EMBL" id="SNXR01000014">
    <property type="protein sequence ID" value="TDP58849.1"/>
    <property type="molecule type" value="Genomic_DNA"/>
</dbReference>
<dbReference type="InterPro" id="IPR011990">
    <property type="entry name" value="TPR-like_helical_dom_sf"/>
</dbReference>
<keyword evidence="3" id="KW-0732">Signal</keyword>
<proteinExistence type="predicted"/>
<dbReference type="AlphaFoldDB" id="A0A4R6QBZ8"/>
<feature type="repeat" description="TPR" evidence="1">
    <location>
        <begin position="348"/>
        <end position="381"/>
    </location>
</feature>
<feature type="chain" id="PRO_5020260073" description="Alpha/beta superfamily hydrolase" evidence="3">
    <location>
        <begin position="36"/>
        <end position="435"/>
    </location>
</feature>
<sequence length="435" mass="50136">MLIIFSNDFYLTKKSIFMKKLCVLLLLICSNSLFAQKTIVDTITSQKLNEDREIKISLPPSYDKNKTQKYPLLVLLDGDFLFEPFYGTLSYGYYWDDLPEIIIVAISQNKNNEREADCMTDADTGLPTEKGEKFFEFIGMELIPTIQKNYRTAPFRIVAGLDVTAGFMNCYLYKDDPIFNAYISLSPELPTGMEEQIPERLAAIQKRIFYYHCTSDGDLKKMRTRIQAMDEAIKKISKPTLNYRYEDFKGASHYSLVPHAIPSALYQIFSVYQPISTTEFQEKIAILPEGYVDYLIAKYDVLEKELGLKLQIRMNDFKAIEAAIIKNKAYNEFDLLAQLAEKNYPKTMLADYEMAQMYEKKGDIAKAVKTYMRAYQLEEVGDLTKDMMINRADELKATLPKKGQKMEEPVIEETPVEEVPTETPAQTPTEEKKQE</sequence>
<evidence type="ECO:0000256" key="2">
    <source>
        <dbReference type="SAM" id="MobiDB-lite"/>
    </source>
</evidence>
<reference evidence="4 5" key="1">
    <citation type="submission" date="2019-03" db="EMBL/GenBank/DDBJ databases">
        <title>Genomic Encyclopedia of Archaeal and Bacterial Type Strains, Phase II (KMG-II): from individual species to whole genera.</title>
        <authorList>
            <person name="Goeker M."/>
        </authorList>
    </citation>
    <scope>NUCLEOTIDE SEQUENCE [LARGE SCALE GENOMIC DNA]</scope>
    <source>
        <strain evidence="4 5">DSM 25687</strain>
    </source>
</reference>
<dbReference type="InterPro" id="IPR029058">
    <property type="entry name" value="AB_hydrolase_fold"/>
</dbReference>
<dbReference type="PROSITE" id="PS50005">
    <property type="entry name" value="TPR"/>
    <property type="match status" value="1"/>
</dbReference>
<feature type="signal peptide" evidence="3">
    <location>
        <begin position="1"/>
        <end position="35"/>
    </location>
</feature>
<comment type="caution">
    <text evidence="4">The sequence shown here is derived from an EMBL/GenBank/DDBJ whole genome shotgun (WGS) entry which is preliminary data.</text>
</comment>
<evidence type="ECO:0000256" key="1">
    <source>
        <dbReference type="PROSITE-ProRule" id="PRU00339"/>
    </source>
</evidence>
<gene>
    <name evidence="4" type="ORF">BC748_2092</name>
</gene>
<dbReference type="Proteomes" id="UP000295260">
    <property type="component" value="Unassembled WGS sequence"/>
</dbReference>
<dbReference type="PANTHER" id="PTHR48098">
    <property type="entry name" value="ENTEROCHELIN ESTERASE-RELATED"/>
    <property type="match status" value="1"/>
</dbReference>
<feature type="compositionally biased region" description="Acidic residues" evidence="2">
    <location>
        <begin position="409"/>
        <end position="420"/>
    </location>
</feature>
<feature type="region of interest" description="Disordered" evidence="2">
    <location>
        <begin position="398"/>
        <end position="435"/>
    </location>
</feature>
<protein>
    <recommendedName>
        <fullName evidence="6">Alpha/beta superfamily hydrolase</fullName>
    </recommendedName>
</protein>
<evidence type="ECO:0000313" key="5">
    <source>
        <dbReference type="Proteomes" id="UP000295260"/>
    </source>
</evidence>
<dbReference type="Pfam" id="PF00756">
    <property type="entry name" value="Esterase"/>
    <property type="match status" value="1"/>
</dbReference>
<dbReference type="InterPro" id="IPR050583">
    <property type="entry name" value="Mycobacterial_A85_antigen"/>
</dbReference>
<organism evidence="4 5">
    <name type="scientific">Flavobacterium dankookense</name>
    <dbReference type="NCBI Taxonomy" id="706186"/>
    <lineage>
        <taxon>Bacteria</taxon>
        <taxon>Pseudomonadati</taxon>
        <taxon>Bacteroidota</taxon>
        <taxon>Flavobacteriia</taxon>
        <taxon>Flavobacteriales</taxon>
        <taxon>Flavobacteriaceae</taxon>
        <taxon>Flavobacterium</taxon>
    </lineage>
</organism>
<evidence type="ECO:0000313" key="4">
    <source>
        <dbReference type="EMBL" id="TDP58849.1"/>
    </source>
</evidence>
<dbReference type="PANTHER" id="PTHR48098:SF6">
    <property type="entry name" value="FERRI-BACILLIBACTIN ESTERASE BESA"/>
    <property type="match status" value="1"/>
</dbReference>
<dbReference type="Gene3D" id="3.40.50.1820">
    <property type="entry name" value="alpha/beta hydrolase"/>
    <property type="match status" value="1"/>
</dbReference>
<name>A0A4R6QBZ8_9FLAO</name>
<evidence type="ECO:0008006" key="6">
    <source>
        <dbReference type="Google" id="ProtNLM"/>
    </source>
</evidence>
<dbReference type="SUPFAM" id="SSF53474">
    <property type="entry name" value="alpha/beta-Hydrolases"/>
    <property type="match status" value="1"/>
</dbReference>
<dbReference type="InterPro" id="IPR000801">
    <property type="entry name" value="Esterase-like"/>
</dbReference>
<evidence type="ECO:0000256" key="3">
    <source>
        <dbReference type="SAM" id="SignalP"/>
    </source>
</evidence>